<evidence type="ECO:0000313" key="1">
    <source>
        <dbReference type="EMBL" id="KAJ1900924.1"/>
    </source>
</evidence>
<name>A0ACC1IU19_9FUNG</name>
<evidence type="ECO:0000313" key="2">
    <source>
        <dbReference type="Proteomes" id="UP001150581"/>
    </source>
</evidence>
<proteinExistence type="predicted"/>
<organism evidence="1 2">
    <name type="scientific">Kickxella alabastrina</name>
    <dbReference type="NCBI Taxonomy" id="61397"/>
    <lineage>
        <taxon>Eukaryota</taxon>
        <taxon>Fungi</taxon>
        <taxon>Fungi incertae sedis</taxon>
        <taxon>Zoopagomycota</taxon>
        <taxon>Kickxellomycotina</taxon>
        <taxon>Kickxellomycetes</taxon>
        <taxon>Kickxellales</taxon>
        <taxon>Kickxellaceae</taxon>
        <taxon>Kickxella</taxon>
    </lineage>
</organism>
<accession>A0ACC1IU19</accession>
<dbReference type="Proteomes" id="UP001150581">
    <property type="component" value="Unassembled WGS sequence"/>
</dbReference>
<reference evidence="1" key="1">
    <citation type="submission" date="2022-07" db="EMBL/GenBank/DDBJ databases">
        <title>Phylogenomic reconstructions and comparative analyses of Kickxellomycotina fungi.</title>
        <authorList>
            <person name="Reynolds N.K."/>
            <person name="Stajich J.E."/>
            <person name="Barry K."/>
            <person name="Grigoriev I.V."/>
            <person name="Crous P."/>
            <person name="Smith M.E."/>
        </authorList>
    </citation>
    <scope>NUCLEOTIDE SEQUENCE</scope>
    <source>
        <strain evidence="1">Benny 63K</strain>
    </source>
</reference>
<gene>
    <name evidence="1" type="ORF">LPJ66_001132</name>
</gene>
<comment type="caution">
    <text evidence="1">The sequence shown here is derived from an EMBL/GenBank/DDBJ whole genome shotgun (WGS) entry which is preliminary data.</text>
</comment>
<protein>
    <submittedName>
        <fullName evidence="1">Uncharacterized protein</fullName>
    </submittedName>
</protein>
<keyword evidence="2" id="KW-1185">Reference proteome</keyword>
<dbReference type="EMBL" id="JANBPG010000053">
    <property type="protein sequence ID" value="KAJ1900924.1"/>
    <property type="molecule type" value="Genomic_DNA"/>
</dbReference>
<sequence>MAQGKGLKSKATIIKPKGTAKRAGTTTAGKSQSNAMRKGRVVKATKKVDLSKHNKLQKKLVAGMTASLEQAMSVKAGAIGKLTIMKEAQAKGKTVEIKRRKY</sequence>